<reference evidence="4" key="1">
    <citation type="submission" date="2021-03" db="EMBL/GenBank/DDBJ databases">
        <title>Actinotalea soli sp. nov., isolated from soil.</title>
        <authorList>
            <person name="Ping W."/>
            <person name="Zhang J."/>
        </authorList>
    </citation>
    <scope>NUCLEOTIDE SEQUENCE</scope>
    <source>
        <strain evidence="4">BY-33</strain>
    </source>
</reference>
<evidence type="ECO:0000259" key="2">
    <source>
        <dbReference type="PROSITE" id="PS50883"/>
    </source>
</evidence>
<name>A0A939LRU7_9CELL</name>
<feature type="transmembrane region" description="Helical" evidence="1">
    <location>
        <begin position="233"/>
        <end position="255"/>
    </location>
</feature>
<evidence type="ECO:0000256" key="1">
    <source>
        <dbReference type="SAM" id="Phobius"/>
    </source>
</evidence>
<feature type="transmembrane region" description="Helical" evidence="1">
    <location>
        <begin position="141"/>
        <end position="161"/>
    </location>
</feature>
<dbReference type="PANTHER" id="PTHR33121:SF19">
    <property type="entry name" value="CYCLIC DI-GMP PHOSPHODIESTERASE PA2567"/>
    <property type="match status" value="1"/>
</dbReference>
<dbReference type="InterPro" id="IPR029787">
    <property type="entry name" value="Nucleotide_cyclase"/>
</dbReference>
<keyword evidence="1" id="KW-0472">Membrane</keyword>
<dbReference type="RefSeq" id="WP_208056375.1">
    <property type="nucleotide sequence ID" value="NZ_JAGEMK010000007.1"/>
</dbReference>
<dbReference type="InterPro" id="IPR050706">
    <property type="entry name" value="Cyclic-di-GMP_PDE-like"/>
</dbReference>
<comment type="caution">
    <text evidence="4">The sequence shown here is derived from an EMBL/GenBank/DDBJ whole genome shotgun (WGS) entry which is preliminary data.</text>
</comment>
<protein>
    <submittedName>
        <fullName evidence="4">EAL domain-containing protein</fullName>
    </submittedName>
</protein>
<dbReference type="SUPFAM" id="SSF55073">
    <property type="entry name" value="Nucleotide cyclase"/>
    <property type="match status" value="1"/>
</dbReference>
<evidence type="ECO:0000313" key="4">
    <source>
        <dbReference type="EMBL" id="MBO1752688.1"/>
    </source>
</evidence>
<gene>
    <name evidence="4" type="ORF">J4G33_12815</name>
</gene>
<accession>A0A939LRU7</accession>
<feature type="transmembrane region" description="Helical" evidence="1">
    <location>
        <begin position="45"/>
        <end position="68"/>
    </location>
</feature>
<evidence type="ECO:0000259" key="3">
    <source>
        <dbReference type="PROSITE" id="PS50887"/>
    </source>
</evidence>
<dbReference type="InterPro" id="IPR043128">
    <property type="entry name" value="Rev_trsase/Diguanyl_cyclase"/>
</dbReference>
<dbReference type="AlphaFoldDB" id="A0A939LRU7"/>
<dbReference type="CDD" id="cd01948">
    <property type="entry name" value="EAL"/>
    <property type="match status" value="1"/>
</dbReference>
<dbReference type="Pfam" id="PF00990">
    <property type="entry name" value="GGDEF"/>
    <property type="match status" value="1"/>
</dbReference>
<proteinExistence type="predicted"/>
<dbReference type="EMBL" id="JAGEMK010000007">
    <property type="protein sequence ID" value="MBO1752688.1"/>
    <property type="molecule type" value="Genomic_DNA"/>
</dbReference>
<organism evidence="4 5">
    <name type="scientific">Actinotalea soli</name>
    <dbReference type="NCBI Taxonomy" id="2819234"/>
    <lineage>
        <taxon>Bacteria</taxon>
        <taxon>Bacillati</taxon>
        <taxon>Actinomycetota</taxon>
        <taxon>Actinomycetes</taxon>
        <taxon>Micrococcales</taxon>
        <taxon>Cellulomonadaceae</taxon>
        <taxon>Actinotalea</taxon>
    </lineage>
</organism>
<feature type="transmembrane region" description="Helical" evidence="1">
    <location>
        <begin position="173"/>
        <end position="198"/>
    </location>
</feature>
<dbReference type="NCBIfam" id="TIGR00254">
    <property type="entry name" value="GGDEF"/>
    <property type="match status" value="1"/>
</dbReference>
<dbReference type="InterPro" id="IPR035919">
    <property type="entry name" value="EAL_sf"/>
</dbReference>
<feature type="domain" description="EAL" evidence="2">
    <location>
        <begin position="496"/>
        <end position="749"/>
    </location>
</feature>
<dbReference type="Pfam" id="PF00563">
    <property type="entry name" value="EAL"/>
    <property type="match status" value="1"/>
</dbReference>
<keyword evidence="1" id="KW-0812">Transmembrane</keyword>
<dbReference type="Gene3D" id="3.30.70.270">
    <property type="match status" value="1"/>
</dbReference>
<dbReference type="PANTHER" id="PTHR33121">
    <property type="entry name" value="CYCLIC DI-GMP PHOSPHODIESTERASE PDEF"/>
    <property type="match status" value="1"/>
</dbReference>
<keyword evidence="5" id="KW-1185">Reference proteome</keyword>
<feature type="transmembrane region" description="Helical" evidence="1">
    <location>
        <begin position="80"/>
        <end position="100"/>
    </location>
</feature>
<feature type="transmembrane region" description="Helical" evidence="1">
    <location>
        <begin position="112"/>
        <end position="129"/>
    </location>
</feature>
<dbReference type="SUPFAM" id="SSF141868">
    <property type="entry name" value="EAL domain-like"/>
    <property type="match status" value="1"/>
</dbReference>
<sequence length="770" mass="82100">MAAARADAASPALARADRALAWAPWLVLALGAGTAALVPGDSGSTPVRITLVVTLGVFFTTLVVRLLVVAALRPARRVPLLFLAGAVAVWAVGSASVSLGQTVTAVTFPAPGEFLCFASYLAMAAFLLVDRPRRSPLTGAVWLEALVVCGAAVCLAAFPLLMPLTTTFGSGGVALLLAVAYPLINVVMFGVVLAQVLVRHREPSLASVALLLGFLGLAVADSTFLLGHDDGTYSTSLVLAALWGASFALVVAGACERRVSVVAPEDDGIRSAVLLASAAGLALVMLMVDPPGLVGWSVKIPALVTLVGVGARMTIALREARGAAEAMRLSMTDELTGLPNRRALLSVVDTRLRSERSIGVVLLDLDGFKDVNDSLGHMVGDEVLVTLAHRMRANLDHRITLARLGGDEFALVVPSDDVLSLHETAQRLRTVLKDRLRVRGLDLSLDASVGITVRQPEDQSSTELLRRADIAMYQAKQTGAGTLLFDPAHDGLAQHRLSRSEALRQAVTTGQLVVWYQPQVDARTGGVVAVEALVRWRHPTEGLLSPVAFLADARASGLMAEVTEVVLRRVLADTRRWAEAGFTFRVAMNWAPPELVGGRILPQLISALDDATFPADRLMVEVTEDSFLAEPERAREALLELRRHGVQVAIDDYGTGFSSLSYLRDLPVQEIKMDRSFITPVATDERSRMIVQTTAQMARAFGLRLVAEGVEDQAAAAELLPMGVDVLQGFHVARPMPASEVAPWVRRRQAERFGSPGTTTISLDAFGQQG</sequence>
<dbReference type="SMART" id="SM00267">
    <property type="entry name" value="GGDEF"/>
    <property type="match status" value="1"/>
</dbReference>
<feature type="transmembrane region" description="Helical" evidence="1">
    <location>
        <begin position="267"/>
        <end position="287"/>
    </location>
</feature>
<keyword evidence="1" id="KW-1133">Transmembrane helix</keyword>
<dbReference type="PROSITE" id="PS50887">
    <property type="entry name" value="GGDEF"/>
    <property type="match status" value="1"/>
</dbReference>
<dbReference type="InterPro" id="IPR000160">
    <property type="entry name" value="GGDEF_dom"/>
</dbReference>
<dbReference type="Gene3D" id="3.20.20.450">
    <property type="entry name" value="EAL domain"/>
    <property type="match status" value="1"/>
</dbReference>
<dbReference type="SMART" id="SM00052">
    <property type="entry name" value="EAL"/>
    <property type="match status" value="1"/>
</dbReference>
<dbReference type="Proteomes" id="UP000664209">
    <property type="component" value="Unassembled WGS sequence"/>
</dbReference>
<dbReference type="GO" id="GO:0071111">
    <property type="term" value="F:cyclic-guanylate-specific phosphodiesterase activity"/>
    <property type="evidence" value="ECO:0007669"/>
    <property type="project" value="InterPro"/>
</dbReference>
<dbReference type="CDD" id="cd01949">
    <property type="entry name" value="GGDEF"/>
    <property type="match status" value="1"/>
</dbReference>
<dbReference type="InterPro" id="IPR001633">
    <property type="entry name" value="EAL_dom"/>
</dbReference>
<evidence type="ECO:0000313" key="5">
    <source>
        <dbReference type="Proteomes" id="UP000664209"/>
    </source>
</evidence>
<feature type="domain" description="GGDEF" evidence="3">
    <location>
        <begin position="356"/>
        <end position="488"/>
    </location>
</feature>
<dbReference type="PROSITE" id="PS50883">
    <property type="entry name" value="EAL"/>
    <property type="match status" value="1"/>
</dbReference>
<feature type="transmembrane region" description="Helical" evidence="1">
    <location>
        <begin position="205"/>
        <end position="227"/>
    </location>
</feature>